<keyword evidence="1" id="KW-1133">Transmembrane helix</keyword>
<dbReference type="Proteomes" id="UP000187012">
    <property type="component" value="Unassembled WGS sequence"/>
</dbReference>
<keyword evidence="1" id="KW-0472">Membrane</keyword>
<keyword evidence="1" id="KW-0812">Transmembrane</keyword>
<dbReference type="EMBL" id="CYGX02000022">
    <property type="protein sequence ID" value="SIT39732.1"/>
    <property type="molecule type" value="Genomic_DNA"/>
</dbReference>
<accession>A0A1N7RX91</accession>
<evidence type="ECO:0000256" key="1">
    <source>
        <dbReference type="SAM" id="Phobius"/>
    </source>
</evidence>
<dbReference type="AlphaFoldDB" id="A0A1N7RX91"/>
<protein>
    <submittedName>
        <fullName evidence="2">Uncharacterized protein</fullName>
    </submittedName>
</protein>
<gene>
    <name evidence="2" type="ORF">BN2475_220054</name>
</gene>
<proteinExistence type="predicted"/>
<evidence type="ECO:0000313" key="3">
    <source>
        <dbReference type="Proteomes" id="UP000187012"/>
    </source>
</evidence>
<feature type="transmembrane region" description="Helical" evidence="1">
    <location>
        <begin position="48"/>
        <end position="69"/>
    </location>
</feature>
<keyword evidence="3" id="KW-1185">Reference proteome</keyword>
<name>A0A1N7RX91_9BURK</name>
<evidence type="ECO:0000313" key="2">
    <source>
        <dbReference type="EMBL" id="SIT39732.1"/>
    </source>
</evidence>
<sequence>MNGAGAPASSGIDRCLLGWPVSASIPQGGFVTQPPIPDAEPVCVPCRLAAIGALVLALAGGFAYTAGWLTPARRSAARFLNTRRYASVAPHRGQGFARRAVCADDRDAGDRLGDAVRGGPSDHALWPVAFAADRAA</sequence>
<dbReference type="STRING" id="1247936.BN2475_220054"/>
<organism evidence="2 3">
    <name type="scientific">Paraburkholderia ribeironis</name>
    <dbReference type="NCBI Taxonomy" id="1247936"/>
    <lineage>
        <taxon>Bacteria</taxon>
        <taxon>Pseudomonadati</taxon>
        <taxon>Pseudomonadota</taxon>
        <taxon>Betaproteobacteria</taxon>
        <taxon>Burkholderiales</taxon>
        <taxon>Burkholderiaceae</taxon>
        <taxon>Paraburkholderia</taxon>
    </lineage>
</organism>
<reference evidence="2 3" key="1">
    <citation type="submission" date="2016-12" db="EMBL/GenBank/DDBJ databases">
        <authorList>
            <person name="Song W.-J."/>
            <person name="Kurnit D.M."/>
        </authorList>
    </citation>
    <scope>NUCLEOTIDE SEQUENCE [LARGE SCALE GENOMIC DNA]</scope>
    <source>
        <strain evidence="2 3">STM7296</strain>
    </source>
</reference>